<dbReference type="PANTHER" id="PTHR32089:SF119">
    <property type="entry name" value="METHYL-ACCEPTING CHEMOTAXIS PROTEIN CTPL"/>
    <property type="match status" value="1"/>
</dbReference>
<evidence type="ECO:0000259" key="9">
    <source>
        <dbReference type="PROSITE" id="PS50111"/>
    </source>
</evidence>
<reference evidence="11 12" key="1">
    <citation type="submission" date="2014-10" db="EMBL/GenBank/DDBJ databases">
        <title>Genome sequencing of Vibrio sinaloensis T08.</title>
        <authorList>
            <person name="Chan K.-G."/>
            <person name="Mohamad N.I."/>
        </authorList>
    </citation>
    <scope>NUCLEOTIDE SEQUENCE [LARGE SCALE GENOMIC DNA]</scope>
    <source>
        <strain evidence="11 12">T08</strain>
    </source>
</reference>
<dbReference type="Pfam" id="PF00672">
    <property type="entry name" value="HAMP"/>
    <property type="match status" value="1"/>
</dbReference>
<feature type="domain" description="Methyl-accepting transducer" evidence="9">
    <location>
        <begin position="272"/>
        <end position="508"/>
    </location>
</feature>
<dbReference type="PRINTS" id="PR00260">
    <property type="entry name" value="CHEMTRNSDUCR"/>
</dbReference>
<evidence type="ECO:0000256" key="7">
    <source>
        <dbReference type="PROSITE-ProRule" id="PRU00284"/>
    </source>
</evidence>
<dbReference type="InterPro" id="IPR004090">
    <property type="entry name" value="Chemotax_Me-accpt_rcpt"/>
</dbReference>
<dbReference type="PROSITE" id="PS50111">
    <property type="entry name" value="CHEMOTAXIS_TRANSDUC_2"/>
    <property type="match status" value="1"/>
</dbReference>
<evidence type="ECO:0000256" key="5">
    <source>
        <dbReference type="ARBA" id="ARBA00023224"/>
    </source>
</evidence>
<protein>
    <submittedName>
        <fullName evidence="11">Chemotaxis protein</fullName>
    </submittedName>
</protein>
<dbReference type="InterPro" id="IPR004089">
    <property type="entry name" value="MCPsignal_dom"/>
</dbReference>
<proteinExistence type="inferred from homology"/>
<dbReference type="SUPFAM" id="SSF58104">
    <property type="entry name" value="Methyl-accepting chemotaxis protein (MCP) signaling domain"/>
    <property type="match status" value="1"/>
</dbReference>
<feature type="transmembrane region" description="Helical" evidence="8">
    <location>
        <begin position="12"/>
        <end position="31"/>
    </location>
</feature>
<keyword evidence="3 8" id="KW-1133">Transmembrane helix</keyword>
<evidence type="ECO:0000256" key="1">
    <source>
        <dbReference type="ARBA" id="ARBA00004141"/>
    </source>
</evidence>
<dbReference type="RefSeq" id="WP_038191910.1">
    <property type="nucleotide sequence ID" value="NZ_JRWP01000038.1"/>
</dbReference>
<dbReference type="OrthoDB" id="2489132at2"/>
<dbReference type="InterPro" id="IPR003660">
    <property type="entry name" value="HAMP_dom"/>
</dbReference>
<dbReference type="CDD" id="cd06225">
    <property type="entry name" value="HAMP"/>
    <property type="match status" value="1"/>
</dbReference>
<comment type="caution">
    <text evidence="11">The sequence shown here is derived from an EMBL/GenBank/DDBJ whole genome shotgun (WGS) entry which is preliminary data.</text>
</comment>
<dbReference type="CDD" id="cd11386">
    <property type="entry name" value="MCP_signal"/>
    <property type="match status" value="1"/>
</dbReference>
<evidence type="ECO:0000256" key="2">
    <source>
        <dbReference type="ARBA" id="ARBA00022692"/>
    </source>
</evidence>
<evidence type="ECO:0000256" key="8">
    <source>
        <dbReference type="SAM" id="Phobius"/>
    </source>
</evidence>
<dbReference type="EMBL" id="JRWP01000038">
    <property type="protein sequence ID" value="KGY07776.1"/>
    <property type="molecule type" value="Genomic_DNA"/>
</dbReference>
<evidence type="ECO:0000256" key="3">
    <source>
        <dbReference type="ARBA" id="ARBA00022989"/>
    </source>
</evidence>
<evidence type="ECO:0000313" key="12">
    <source>
        <dbReference type="Proteomes" id="UP000030451"/>
    </source>
</evidence>
<sequence length="544" mass="59053">MRSRLTIKHKLALPIVLLAVIIAITTLVNVLQANQQESLNEQLNKDVQPVMEALEDGYRDLYQVITAAQGLMLAKNQQEVDYNIAEFKDNAYKAEPRLSQVRELISKGYLPQNQLRVADQLTKATNTWISLYEPMFSSPSSANDYYEANQTKLEAEFQIIRTNLRSIRSMIDEVQLELRAQVSDSISYSKFVLEFGAAIAVVLVVLSFWISHRLVLVPIKNIGVAMQDIASGDGDLSKRIDVTSNDELGKLAEGFNSFVSRIHSTVEQVIVSSNAVRAEMENIKSLTQSVAEFSGQQQQESEMVATAVNEMQATSQTVASNAEEAALASTKANGEATNTDKILSTTVGSIETLASEIDNASQVIHNLDADVGNIASILDVIRGIAEQTNLLALNAAIEAARAGDQGRGFAVVADEVRSLASRTQESTGEIQAMIEKLQEGARQAVTVMEASKESGQQTISSAGSASDSLKEIMASISLMNEMNTHIATAASEQNSVSEDVNNNVVRILDNSNHMVEMVSSAENACLSLSAQCETLDNLVAQFKV</sequence>
<dbReference type="STRING" id="379097.SE23_15345"/>
<name>A0A0A5HW81_PHOS4</name>
<dbReference type="Proteomes" id="UP000030451">
    <property type="component" value="Unassembled WGS sequence"/>
</dbReference>
<dbReference type="SMART" id="SM00304">
    <property type="entry name" value="HAMP"/>
    <property type="match status" value="1"/>
</dbReference>
<evidence type="ECO:0000259" key="10">
    <source>
        <dbReference type="PROSITE" id="PS50885"/>
    </source>
</evidence>
<dbReference type="GO" id="GO:0016020">
    <property type="term" value="C:membrane"/>
    <property type="evidence" value="ECO:0007669"/>
    <property type="project" value="UniProtKB-SubCell"/>
</dbReference>
<dbReference type="SMART" id="SM00283">
    <property type="entry name" value="MA"/>
    <property type="match status" value="1"/>
</dbReference>
<evidence type="ECO:0000313" key="11">
    <source>
        <dbReference type="EMBL" id="KGY07776.1"/>
    </source>
</evidence>
<keyword evidence="2 8" id="KW-0812">Transmembrane</keyword>
<dbReference type="GO" id="GO:0004888">
    <property type="term" value="F:transmembrane signaling receptor activity"/>
    <property type="evidence" value="ECO:0007669"/>
    <property type="project" value="InterPro"/>
</dbReference>
<evidence type="ECO:0000256" key="6">
    <source>
        <dbReference type="ARBA" id="ARBA00029447"/>
    </source>
</evidence>
<accession>A0A0A5HW81</accession>
<dbReference type="GO" id="GO:0006935">
    <property type="term" value="P:chemotaxis"/>
    <property type="evidence" value="ECO:0007669"/>
    <property type="project" value="InterPro"/>
</dbReference>
<dbReference type="AlphaFoldDB" id="A0A0A5HW81"/>
<gene>
    <name evidence="11" type="ORF">NM06_15450</name>
</gene>
<feature type="domain" description="HAMP" evidence="10">
    <location>
        <begin position="213"/>
        <end position="267"/>
    </location>
</feature>
<dbReference type="GO" id="GO:0007165">
    <property type="term" value="P:signal transduction"/>
    <property type="evidence" value="ECO:0007669"/>
    <property type="project" value="UniProtKB-KW"/>
</dbReference>
<feature type="transmembrane region" description="Helical" evidence="8">
    <location>
        <begin position="191"/>
        <end position="210"/>
    </location>
</feature>
<keyword evidence="4 8" id="KW-0472">Membrane</keyword>
<dbReference type="FunFam" id="1.10.287.950:FF:000001">
    <property type="entry name" value="Methyl-accepting chemotaxis sensory transducer"/>
    <property type="match status" value="1"/>
</dbReference>
<organism evidence="11 12">
    <name type="scientific">Photobacterium sp. (strain ATCC 43367)</name>
    <dbReference type="NCBI Taxonomy" id="379097"/>
    <lineage>
        <taxon>Bacteria</taxon>
        <taxon>Pseudomonadati</taxon>
        <taxon>Pseudomonadota</taxon>
        <taxon>Gammaproteobacteria</taxon>
        <taxon>Vibrionales</taxon>
        <taxon>Vibrionaceae</taxon>
        <taxon>Vibrio</taxon>
        <taxon>Vibrio oreintalis group</taxon>
    </lineage>
</organism>
<keyword evidence="5 7" id="KW-0807">Transducer</keyword>
<dbReference type="PROSITE" id="PS50885">
    <property type="entry name" value="HAMP"/>
    <property type="match status" value="1"/>
</dbReference>
<dbReference type="Gene3D" id="1.10.287.950">
    <property type="entry name" value="Methyl-accepting chemotaxis protein"/>
    <property type="match status" value="1"/>
</dbReference>
<dbReference type="PANTHER" id="PTHR32089">
    <property type="entry name" value="METHYL-ACCEPTING CHEMOTAXIS PROTEIN MCPB"/>
    <property type="match status" value="1"/>
</dbReference>
<comment type="subcellular location">
    <subcellularLocation>
        <location evidence="1">Membrane</location>
        <topology evidence="1">Multi-pass membrane protein</topology>
    </subcellularLocation>
</comment>
<comment type="similarity">
    <text evidence="6">Belongs to the methyl-accepting chemotaxis (MCP) protein family.</text>
</comment>
<dbReference type="Pfam" id="PF00015">
    <property type="entry name" value="MCPsignal"/>
    <property type="match status" value="1"/>
</dbReference>
<evidence type="ECO:0000256" key="4">
    <source>
        <dbReference type="ARBA" id="ARBA00023136"/>
    </source>
</evidence>